<dbReference type="Pfam" id="PF00400">
    <property type="entry name" value="WD40"/>
    <property type="match status" value="3"/>
</dbReference>
<evidence type="ECO:0000256" key="2">
    <source>
        <dbReference type="SAM" id="MobiDB-lite"/>
    </source>
</evidence>
<evidence type="ECO:0000313" key="5">
    <source>
        <dbReference type="Proteomes" id="UP000694546"/>
    </source>
</evidence>
<dbReference type="InterPro" id="IPR055292">
    <property type="entry name" value="MABP1"/>
</dbReference>
<dbReference type="InterPro" id="IPR015943">
    <property type="entry name" value="WD40/YVTN_repeat-like_dom_sf"/>
</dbReference>
<feature type="repeat" description="WD" evidence="1">
    <location>
        <begin position="487"/>
        <end position="532"/>
    </location>
</feature>
<dbReference type="PROSITE" id="PS50082">
    <property type="entry name" value="WD_REPEATS_2"/>
    <property type="match status" value="3"/>
</dbReference>
<dbReference type="PROSITE" id="PS50294">
    <property type="entry name" value="WD_REPEATS_REGION"/>
    <property type="match status" value="1"/>
</dbReference>
<dbReference type="InterPro" id="IPR001680">
    <property type="entry name" value="WD40_rpt"/>
</dbReference>
<name>A0A8C4Z819_GADMO</name>
<dbReference type="PANTHER" id="PTHR44813:SF1">
    <property type="entry name" value="MITOGEN-ACTIVATED PROTEIN KINASE-BINDING PROTEIN 1"/>
    <property type="match status" value="1"/>
</dbReference>
<dbReference type="Ensembl" id="ENSGMOT00000008839.2">
    <property type="protein sequence ID" value="ENSGMOP00000008598.2"/>
    <property type="gene ID" value="ENSGMOG00000008032.2"/>
</dbReference>
<dbReference type="Pfam" id="PF24782">
    <property type="entry name" value="WD40_MABP1-WDR62_2nd"/>
    <property type="match status" value="1"/>
</dbReference>
<dbReference type="GO" id="GO:0043124">
    <property type="term" value="P:negative regulation of canonical NF-kappaB signal transduction"/>
    <property type="evidence" value="ECO:0007669"/>
    <property type="project" value="TreeGrafter"/>
</dbReference>
<dbReference type="GO" id="GO:0046330">
    <property type="term" value="P:positive regulation of JNK cascade"/>
    <property type="evidence" value="ECO:0007669"/>
    <property type="project" value="TreeGrafter"/>
</dbReference>
<reference evidence="4" key="1">
    <citation type="submission" date="2025-08" db="UniProtKB">
        <authorList>
            <consortium name="Ensembl"/>
        </authorList>
    </citation>
    <scope>IDENTIFICATION</scope>
</reference>
<feature type="region of interest" description="Disordered" evidence="2">
    <location>
        <begin position="401"/>
        <end position="421"/>
    </location>
</feature>
<dbReference type="Proteomes" id="UP000694546">
    <property type="component" value="Chromosome 16"/>
</dbReference>
<dbReference type="InterPro" id="IPR036322">
    <property type="entry name" value="WD40_repeat_dom_sf"/>
</dbReference>
<dbReference type="PANTHER" id="PTHR44813">
    <property type="entry name" value="MITOGEN-ACTIVATED PROTEIN KINASE-BINDING PROTEIN 1"/>
    <property type="match status" value="1"/>
</dbReference>
<dbReference type="GeneTree" id="ENSGT00940000165793"/>
<feature type="repeat" description="WD" evidence="1">
    <location>
        <begin position="624"/>
        <end position="665"/>
    </location>
</feature>
<feature type="region of interest" description="Disordered" evidence="2">
    <location>
        <begin position="1"/>
        <end position="40"/>
    </location>
</feature>
<proteinExistence type="predicted"/>
<evidence type="ECO:0000259" key="3">
    <source>
        <dbReference type="Pfam" id="PF24782"/>
    </source>
</evidence>
<keyword evidence="1" id="KW-0853">WD repeat</keyword>
<feature type="compositionally biased region" description="Gly residues" evidence="2">
    <location>
        <begin position="792"/>
        <end position="802"/>
    </location>
</feature>
<feature type="repeat" description="WD" evidence="1">
    <location>
        <begin position="666"/>
        <end position="707"/>
    </location>
</feature>
<dbReference type="InterPro" id="IPR056162">
    <property type="entry name" value="WD40_MABP1-WDR62_2nd"/>
</dbReference>
<evidence type="ECO:0000313" key="4">
    <source>
        <dbReference type="Ensembl" id="ENSGMOP00000008598.2"/>
    </source>
</evidence>
<protein>
    <submittedName>
        <fullName evidence="4">WD repeat domain 62</fullName>
    </submittedName>
</protein>
<dbReference type="AlphaFoldDB" id="A0A8C4Z819"/>
<accession>A0A8C4Z819</accession>
<dbReference type="GO" id="GO:0005737">
    <property type="term" value="C:cytoplasm"/>
    <property type="evidence" value="ECO:0007669"/>
    <property type="project" value="TreeGrafter"/>
</dbReference>
<dbReference type="Gene3D" id="2.130.10.10">
    <property type="entry name" value="YVTN repeat-like/Quinoprotein amine dehydrogenase"/>
    <property type="match status" value="4"/>
</dbReference>
<dbReference type="SUPFAM" id="SSF50978">
    <property type="entry name" value="WD40 repeat-like"/>
    <property type="match status" value="2"/>
</dbReference>
<organism evidence="4 5">
    <name type="scientific">Gadus morhua</name>
    <name type="common">Atlantic cod</name>
    <dbReference type="NCBI Taxonomy" id="8049"/>
    <lineage>
        <taxon>Eukaryota</taxon>
        <taxon>Metazoa</taxon>
        <taxon>Chordata</taxon>
        <taxon>Craniata</taxon>
        <taxon>Vertebrata</taxon>
        <taxon>Euteleostomi</taxon>
        <taxon>Actinopterygii</taxon>
        <taxon>Neopterygii</taxon>
        <taxon>Teleostei</taxon>
        <taxon>Neoteleostei</taxon>
        <taxon>Acanthomorphata</taxon>
        <taxon>Zeiogadaria</taxon>
        <taxon>Gadariae</taxon>
        <taxon>Gadiformes</taxon>
        <taxon>Gadoidei</taxon>
        <taxon>Gadidae</taxon>
        <taxon>Gadus</taxon>
    </lineage>
</organism>
<reference evidence="4" key="2">
    <citation type="submission" date="2025-09" db="UniProtKB">
        <authorList>
            <consortium name="Ensembl"/>
        </authorList>
    </citation>
    <scope>IDENTIFICATION</scope>
</reference>
<evidence type="ECO:0000256" key="1">
    <source>
        <dbReference type="PROSITE-ProRule" id="PRU00221"/>
    </source>
</evidence>
<feature type="domain" description="MABP1/WDR62 second WD40" evidence="3">
    <location>
        <begin position="368"/>
        <end position="699"/>
    </location>
</feature>
<keyword evidence="5" id="KW-1185">Reference proteome</keyword>
<dbReference type="SMART" id="SM00320">
    <property type="entry name" value="WD40"/>
    <property type="match status" value="12"/>
</dbReference>
<feature type="region of interest" description="Disordered" evidence="2">
    <location>
        <begin position="776"/>
        <end position="802"/>
    </location>
</feature>
<sequence length="802" mass="87849">MADQAEHGAPPPAAARPRRPAHNTNPNLRRRSRQSQPKRASNRVLLEKVLGITLANGSSLAFMFLHPGVLHHLKKTVSSLAFSPDGKYLVSGESGHMPCVRVWDVCERSQLAEVQSHKYGVACVAFSPSSAYIVSVGYQHDMTVSVWEWKKGTVIASNKVSSGVAAVSFSEDSSSFVTAGKRHVKFWNLDASRERRVNSTVPLIGRSGLLGDFKGSVFCGVACGRGAAADNTYAVTSGGLLCLFNKSRDLEAWVHLKTASARCLAVSESFVFCGCSDGTVRVFSPLNLQFISSLPRPHRLGVQLQYQGTESPDWPSQPVYPDTAGLTFDPRAGQLTCVYNDHSVYVWDVQNILNPTKMYSALYHSGCVWSAEVYPEVEGGLLPASSFLTCSSDNTIRVWLPDGPPGPAPDPRTGGAPGPANRYSKDLVRVVYVGDDTQHLQDAAGADGKSGVRVLGVSPDGRHIAAGDRNGNLRVFGGRTLEELVQIEAHDSEVLCLEFSPADTGELPLLASASRDRLIHIFNLENNFSLQQSLYDHSGSITAIKFTAVSLVSCGADKSIYFRRAQQTAEGVVFSRSHHVVEKTTLYDMDLDPSRRHAAVACQDRNIRVYEVETGKLQRCLKGFSSDDGAVLKVQVDPSGCYLATSGSDRSISILDYETGETVVTLFGHSEIVTSMKFTLDCRYLVTVSGDSCVFLWRLDSQMTTTMKKTLARRRLEAGLIVDNRPTSKQLSIRSAPPTEQRFDTDLRALQVQERPFLNPRLSISTRFLSRFQDRLRSAEETPSNPRRGGELQRGGLGYFRE</sequence>
<feature type="compositionally biased region" description="Low complexity" evidence="2">
    <location>
        <begin position="411"/>
        <end position="420"/>
    </location>
</feature>
<dbReference type="GO" id="GO:0007507">
    <property type="term" value="P:heart development"/>
    <property type="evidence" value="ECO:0007669"/>
    <property type="project" value="Ensembl"/>
</dbReference>
<dbReference type="OMA" id="SANMTFD"/>